<feature type="region of interest" description="Disordered" evidence="1">
    <location>
        <begin position="22"/>
        <end position="50"/>
    </location>
</feature>
<evidence type="ECO:0000313" key="3">
    <source>
        <dbReference type="EMBL" id="KAJ3488540.1"/>
    </source>
</evidence>
<keyword evidence="2" id="KW-0732">Signal</keyword>
<evidence type="ECO:0000313" key="4">
    <source>
        <dbReference type="Proteomes" id="UP001212997"/>
    </source>
</evidence>
<accession>A0AAD5YLJ8</accession>
<dbReference type="EMBL" id="JANAWD010000064">
    <property type="protein sequence ID" value="KAJ3488540.1"/>
    <property type="molecule type" value="Genomic_DNA"/>
</dbReference>
<sequence>MQLSSRLAALLLLVFLTATTQGLPTQPHTPNTGNIEPGSHASAPSSLLGRHYTLVTKREDERFKFRQSVPVHGSSENISPDANPRSDPNPQNDLTINAAPAHRQRRRDMSFPQYLKIARALESKEDETSHSTEPLSARVISKRDPGD</sequence>
<evidence type="ECO:0000256" key="1">
    <source>
        <dbReference type="SAM" id="MobiDB-lite"/>
    </source>
</evidence>
<feature type="region of interest" description="Disordered" evidence="1">
    <location>
        <begin position="64"/>
        <end position="147"/>
    </location>
</feature>
<feature type="signal peptide" evidence="2">
    <location>
        <begin position="1"/>
        <end position="22"/>
    </location>
</feature>
<name>A0AAD5YLJ8_9APHY</name>
<feature type="compositionally biased region" description="Polar residues" evidence="1">
    <location>
        <begin position="74"/>
        <end position="95"/>
    </location>
</feature>
<feature type="compositionally biased region" description="Basic and acidic residues" evidence="1">
    <location>
        <begin position="119"/>
        <end position="130"/>
    </location>
</feature>
<comment type="caution">
    <text evidence="3">The sequence shown here is derived from an EMBL/GenBank/DDBJ whole genome shotgun (WGS) entry which is preliminary data.</text>
</comment>
<dbReference type="Proteomes" id="UP001212997">
    <property type="component" value="Unassembled WGS sequence"/>
</dbReference>
<keyword evidence="4" id="KW-1185">Reference proteome</keyword>
<proteinExistence type="predicted"/>
<gene>
    <name evidence="3" type="ORF">NLI96_g2770</name>
</gene>
<dbReference type="AlphaFoldDB" id="A0AAD5YLJ8"/>
<feature type="compositionally biased region" description="Polar residues" evidence="1">
    <location>
        <begin position="22"/>
        <end position="34"/>
    </location>
</feature>
<protein>
    <submittedName>
        <fullName evidence="3">Uncharacterized protein</fullName>
    </submittedName>
</protein>
<organism evidence="3 4">
    <name type="scientific">Meripilus lineatus</name>
    <dbReference type="NCBI Taxonomy" id="2056292"/>
    <lineage>
        <taxon>Eukaryota</taxon>
        <taxon>Fungi</taxon>
        <taxon>Dikarya</taxon>
        <taxon>Basidiomycota</taxon>
        <taxon>Agaricomycotina</taxon>
        <taxon>Agaricomycetes</taxon>
        <taxon>Polyporales</taxon>
        <taxon>Meripilaceae</taxon>
        <taxon>Meripilus</taxon>
    </lineage>
</organism>
<feature type="chain" id="PRO_5041988022" evidence="2">
    <location>
        <begin position="23"/>
        <end position="147"/>
    </location>
</feature>
<reference evidence="3" key="1">
    <citation type="submission" date="2022-07" db="EMBL/GenBank/DDBJ databases">
        <title>Genome Sequence of Physisporinus lineatus.</title>
        <authorList>
            <person name="Buettner E."/>
        </authorList>
    </citation>
    <scope>NUCLEOTIDE SEQUENCE</scope>
    <source>
        <strain evidence="3">VT162</strain>
    </source>
</reference>
<evidence type="ECO:0000256" key="2">
    <source>
        <dbReference type="SAM" id="SignalP"/>
    </source>
</evidence>